<proteinExistence type="predicted"/>
<accession>A0A5C5G374</accession>
<name>A0A5C5G374_9BASI</name>
<dbReference type="PANTHER" id="PTHR13318">
    <property type="entry name" value="PARTNER OF PAIRED, ISOFORM B-RELATED"/>
    <property type="match status" value="1"/>
</dbReference>
<dbReference type="AlphaFoldDB" id="A0A5C5G374"/>
<dbReference type="InterPro" id="IPR006553">
    <property type="entry name" value="Leu-rich_rpt_Cys-con_subtyp"/>
</dbReference>
<dbReference type="SUPFAM" id="SSF52047">
    <property type="entry name" value="RNI-like"/>
    <property type="match status" value="1"/>
</dbReference>
<organism evidence="2 3">
    <name type="scientific">Rhodotorula diobovata</name>
    <dbReference type="NCBI Taxonomy" id="5288"/>
    <lineage>
        <taxon>Eukaryota</taxon>
        <taxon>Fungi</taxon>
        <taxon>Dikarya</taxon>
        <taxon>Basidiomycota</taxon>
        <taxon>Pucciniomycotina</taxon>
        <taxon>Microbotryomycetes</taxon>
        <taxon>Sporidiobolales</taxon>
        <taxon>Sporidiobolaceae</taxon>
        <taxon>Rhodotorula</taxon>
    </lineage>
</organism>
<comment type="caution">
    <text evidence="2">The sequence shown here is derived from an EMBL/GenBank/DDBJ whole genome shotgun (WGS) entry which is preliminary data.</text>
</comment>
<keyword evidence="3" id="KW-1185">Reference proteome</keyword>
<evidence type="ECO:0000313" key="2">
    <source>
        <dbReference type="EMBL" id="TNY23405.1"/>
    </source>
</evidence>
<dbReference type="InterPro" id="IPR036047">
    <property type="entry name" value="F-box-like_dom_sf"/>
</dbReference>
<dbReference type="STRING" id="5288.A0A5C5G374"/>
<dbReference type="GO" id="GO:0031146">
    <property type="term" value="P:SCF-dependent proteasomal ubiquitin-dependent protein catabolic process"/>
    <property type="evidence" value="ECO:0007669"/>
    <property type="project" value="TreeGrafter"/>
</dbReference>
<dbReference type="EMBL" id="SOZI01000012">
    <property type="protein sequence ID" value="TNY23405.1"/>
    <property type="molecule type" value="Genomic_DNA"/>
</dbReference>
<gene>
    <name evidence="2" type="ORF">DMC30DRAFT_372925</name>
</gene>
<dbReference type="InterPro" id="IPR032675">
    <property type="entry name" value="LRR_dom_sf"/>
</dbReference>
<dbReference type="PANTHER" id="PTHR13318:SF190">
    <property type="entry name" value="PARTNER OF PAIRED, ISOFORM B"/>
    <property type="match status" value="1"/>
</dbReference>
<evidence type="ECO:0000256" key="1">
    <source>
        <dbReference type="SAM" id="MobiDB-lite"/>
    </source>
</evidence>
<dbReference type="OrthoDB" id="550575at2759"/>
<dbReference type="SMART" id="SM00367">
    <property type="entry name" value="LRR_CC"/>
    <property type="match status" value="6"/>
</dbReference>
<feature type="region of interest" description="Disordered" evidence="1">
    <location>
        <begin position="637"/>
        <end position="657"/>
    </location>
</feature>
<protein>
    <recommendedName>
        <fullName evidence="4">F-box domain-containing protein</fullName>
    </recommendedName>
</protein>
<sequence>MVPRQVHPQEVVAAAPPREPVDDLAAPAAPFSPLSPPPERRDSPEPYDFTTCPSSPFDEAPPVLVAPQPAVSTSPGLATLPPPPPAYFAVLPRELQLAVFAAVLDVCEDEWRKDVREGRWAGKKASERWSDGRAKGRRELVKLGRVCRAWRALSLDGQLWSTAPASTVLGGDTFTHEGVAAVLHEAGGFVTTLDARSMGDTLNTAALEPLFGSSPTRLAKIDLTGCTSITSLALSRLITVSPELVELVVPGLDCVSGEHLRALAMHCPRLAKLDVSRCPNLTAHWLFALPYPPPRSESSAGIELSERRGLKSLNASGLAGVDLVDVGMLLHWHPALVTLDLSFSRGLDDSVLERLVVRPQPSTSVGPSQVAPGGSVTHVAVGPGPATRRTYPSLRHLSLSGCKRVTSSGLHHLVGAFPNLEILELSRIGANLRTEGLARFLASCTKLRKLDLEDASETTDEALLALVPFSNATTSTGAPNLTHLLIANCKSLTDGAMAAVALEHGCPKLRVLEADGTAISDRTAKAFVRLAGARARAAQLPAVLSVLDNRTTGRRLSRDPAWATTLRPRNGQRGYWTRAVEHYHDREPDDHAGDSGAKAERDRAKGVLDECDPARVVVRSFYSHLAVDAARAMRDAREEKEREAARGPAPPRDSLLRSRALSDSQILRPARLTDDEDGRVACVIS</sequence>
<reference evidence="2 3" key="1">
    <citation type="submission" date="2019-03" db="EMBL/GenBank/DDBJ databases">
        <title>Rhodosporidium diobovatum UCD-FST 08-225 genome sequencing, assembly, and annotation.</title>
        <authorList>
            <person name="Fakankun I.U."/>
            <person name="Fristensky B."/>
            <person name="Levin D.B."/>
        </authorList>
    </citation>
    <scope>NUCLEOTIDE SEQUENCE [LARGE SCALE GENOMIC DNA]</scope>
    <source>
        <strain evidence="2 3">UCD-FST 08-225</strain>
    </source>
</reference>
<dbReference type="GO" id="GO:0019005">
    <property type="term" value="C:SCF ubiquitin ligase complex"/>
    <property type="evidence" value="ECO:0007669"/>
    <property type="project" value="TreeGrafter"/>
</dbReference>
<dbReference type="SUPFAM" id="SSF81383">
    <property type="entry name" value="F-box domain"/>
    <property type="match status" value="1"/>
</dbReference>
<dbReference type="Proteomes" id="UP000311382">
    <property type="component" value="Unassembled WGS sequence"/>
</dbReference>
<evidence type="ECO:0000313" key="3">
    <source>
        <dbReference type="Proteomes" id="UP000311382"/>
    </source>
</evidence>
<feature type="region of interest" description="Disordered" evidence="1">
    <location>
        <begin position="1"/>
        <end position="53"/>
    </location>
</feature>
<dbReference type="Gene3D" id="3.80.10.10">
    <property type="entry name" value="Ribonuclease Inhibitor"/>
    <property type="match status" value="2"/>
</dbReference>
<evidence type="ECO:0008006" key="4">
    <source>
        <dbReference type="Google" id="ProtNLM"/>
    </source>
</evidence>
<feature type="region of interest" description="Disordered" evidence="1">
    <location>
        <begin position="582"/>
        <end position="604"/>
    </location>
</feature>